<dbReference type="RefSeq" id="WP_011713599.1">
    <property type="nucleotide sequence ID" value="NC_008576.1"/>
</dbReference>
<dbReference type="Pfam" id="PF07238">
    <property type="entry name" value="PilZ"/>
    <property type="match status" value="1"/>
</dbReference>
<dbReference type="Gene3D" id="2.40.10.220">
    <property type="entry name" value="predicted glycosyltransferase like domains"/>
    <property type="match status" value="1"/>
</dbReference>
<dbReference type="HOGENOM" id="CLU_095677_1_1_5"/>
<evidence type="ECO:0000313" key="3">
    <source>
        <dbReference type="Proteomes" id="UP000002586"/>
    </source>
</evidence>
<keyword evidence="3" id="KW-1185">Reference proteome</keyword>
<reference evidence="2 3" key="2">
    <citation type="journal article" date="2012" name="Int. J. Syst. Evol. Microbiol.">
        <title>Magnetococcus marinus gen. nov., sp. nov., a marine, magnetotactic bacterium that represents a novel lineage (Magnetococcaceae fam. nov.; Magnetococcales ord. nov.) at the base of the Alphaproteobacteria.</title>
        <authorList>
            <person name="Bazylinski D.A."/>
            <person name="Williams T.J."/>
            <person name="Lefevre C.T."/>
            <person name="Berg R.J."/>
            <person name="Zhang C.L."/>
            <person name="Bowser S.S."/>
            <person name="Dean A.J."/>
            <person name="Beveridge T.J."/>
        </authorList>
    </citation>
    <scope>NUCLEOTIDE SEQUENCE [LARGE SCALE GENOMIC DNA]</scope>
    <source>
        <strain evidence="3">ATCC BAA-1437 / JCM 17883 / MC-1</strain>
    </source>
</reference>
<dbReference type="Proteomes" id="UP000002586">
    <property type="component" value="Chromosome"/>
</dbReference>
<dbReference type="AlphaFoldDB" id="A0L912"/>
<protein>
    <submittedName>
        <fullName evidence="2">Type IV pilus assembly PilZ</fullName>
    </submittedName>
</protein>
<reference evidence="3" key="1">
    <citation type="journal article" date="2009" name="Appl. Environ. Microbiol.">
        <title>Complete genome sequence of the chemolithoautotrophic marine magnetotactic coccus strain MC-1.</title>
        <authorList>
            <person name="Schubbe S."/>
            <person name="Williams T.J."/>
            <person name="Xie G."/>
            <person name="Kiss H.E."/>
            <person name="Brettin T.S."/>
            <person name="Martinez D."/>
            <person name="Ross C.A."/>
            <person name="Schuler D."/>
            <person name="Cox B.L."/>
            <person name="Nealson K.H."/>
            <person name="Bazylinski D.A."/>
        </authorList>
    </citation>
    <scope>NUCLEOTIDE SEQUENCE [LARGE SCALE GENOMIC DNA]</scope>
    <source>
        <strain evidence="3">ATCC BAA-1437 / JCM 17883 / MC-1</strain>
    </source>
</reference>
<dbReference type="OrthoDB" id="9780702at2"/>
<dbReference type="InterPro" id="IPR009875">
    <property type="entry name" value="PilZ_domain"/>
</dbReference>
<name>A0L912_MAGMM</name>
<accession>A0L912</accession>
<proteinExistence type="predicted"/>
<feature type="domain" description="PilZ" evidence="1">
    <location>
        <begin position="91"/>
        <end position="183"/>
    </location>
</feature>
<gene>
    <name evidence="2" type="ordered locus">Mmc1_1947</name>
</gene>
<sequence length="197" mass="22667">MAEKISQSQREFVRIDDLLPLAWQSVEPEAYAKIAEYYENHRIFPPTQGGLNQSLKSLDIRDMLQDLQRTDPNLSHILGRLDQKLNLLLKLFHPQDNDLPMALTPVNLSGGGLAFWEQDPSLESGTIIQMRLALSEDALFVVECYARVIVVIPNDRDGMTRVAVKFDPVLPHDREQIIQHIFRRQNELLRTKKGRRS</sequence>
<dbReference type="EMBL" id="CP000471">
    <property type="protein sequence ID" value="ABK44455.1"/>
    <property type="molecule type" value="Genomic_DNA"/>
</dbReference>
<dbReference type="GO" id="GO:0035438">
    <property type="term" value="F:cyclic-di-GMP binding"/>
    <property type="evidence" value="ECO:0007669"/>
    <property type="project" value="InterPro"/>
</dbReference>
<evidence type="ECO:0000313" key="2">
    <source>
        <dbReference type="EMBL" id="ABK44455.1"/>
    </source>
</evidence>
<organism evidence="2 3">
    <name type="scientific">Magnetococcus marinus (strain ATCC BAA-1437 / JCM 17883 / MC-1)</name>
    <dbReference type="NCBI Taxonomy" id="156889"/>
    <lineage>
        <taxon>Bacteria</taxon>
        <taxon>Pseudomonadati</taxon>
        <taxon>Pseudomonadota</taxon>
        <taxon>Magnetococcia</taxon>
        <taxon>Magnetococcales</taxon>
        <taxon>Magnetococcaceae</taxon>
        <taxon>Magnetococcus</taxon>
    </lineage>
</organism>
<dbReference type="STRING" id="156889.Mmc1_1947"/>
<evidence type="ECO:0000259" key="1">
    <source>
        <dbReference type="Pfam" id="PF07238"/>
    </source>
</evidence>
<dbReference type="KEGG" id="mgm:Mmc1_1947"/>